<dbReference type="AlphaFoldDB" id="A0AAV4WXA7"/>
<dbReference type="Proteomes" id="UP001054945">
    <property type="component" value="Unassembled WGS sequence"/>
</dbReference>
<accession>A0AAV4WXA7</accession>
<evidence type="ECO:0000313" key="2">
    <source>
        <dbReference type="Proteomes" id="UP001054945"/>
    </source>
</evidence>
<sequence length="91" mass="10038">MWEAALDSKVNCPVSSLSTPGPQFPVEGTFRNGEHFSLHDPLISSRAVVDLGEKDGFFTFLEVLKYLLSQFSALAQCLSMTLIQGVRIFIS</sequence>
<comment type="caution">
    <text evidence="1">The sequence shown here is derived from an EMBL/GenBank/DDBJ whole genome shotgun (WGS) entry which is preliminary data.</text>
</comment>
<evidence type="ECO:0000313" key="1">
    <source>
        <dbReference type="EMBL" id="GIY86570.1"/>
    </source>
</evidence>
<protein>
    <submittedName>
        <fullName evidence="1">Uncharacterized protein</fullName>
    </submittedName>
</protein>
<gene>
    <name evidence="1" type="ORF">CEXT_264861</name>
</gene>
<dbReference type="EMBL" id="BPLR01016818">
    <property type="protein sequence ID" value="GIY86570.1"/>
    <property type="molecule type" value="Genomic_DNA"/>
</dbReference>
<proteinExistence type="predicted"/>
<name>A0AAV4WXA7_CAEEX</name>
<organism evidence="1 2">
    <name type="scientific">Caerostris extrusa</name>
    <name type="common">Bark spider</name>
    <name type="synonym">Caerostris bankana</name>
    <dbReference type="NCBI Taxonomy" id="172846"/>
    <lineage>
        <taxon>Eukaryota</taxon>
        <taxon>Metazoa</taxon>
        <taxon>Ecdysozoa</taxon>
        <taxon>Arthropoda</taxon>
        <taxon>Chelicerata</taxon>
        <taxon>Arachnida</taxon>
        <taxon>Araneae</taxon>
        <taxon>Araneomorphae</taxon>
        <taxon>Entelegynae</taxon>
        <taxon>Araneoidea</taxon>
        <taxon>Araneidae</taxon>
        <taxon>Caerostris</taxon>
    </lineage>
</organism>
<keyword evidence="2" id="KW-1185">Reference proteome</keyword>
<reference evidence="1 2" key="1">
    <citation type="submission" date="2021-06" db="EMBL/GenBank/DDBJ databases">
        <title>Caerostris extrusa draft genome.</title>
        <authorList>
            <person name="Kono N."/>
            <person name="Arakawa K."/>
        </authorList>
    </citation>
    <scope>NUCLEOTIDE SEQUENCE [LARGE SCALE GENOMIC DNA]</scope>
</reference>